<organism evidence="2 3">
    <name type="scientific">Virgisporangium aurantiacum</name>
    <dbReference type="NCBI Taxonomy" id="175570"/>
    <lineage>
        <taxon>Bacteria</taxon>
        <taxon>Bacillati</taxon>
        <taxon>Actinomycetota</taxon>
        <taxon>Actinomycetes</taxon>
        <taxon>Micromonosporales</taxon>
        <taxon>Micromonosporaceae</taxon>
        <taxon>Virgisporangium</taxon>
    </lineage>
</organism>
<dbReference type="EMBL" id="BOPG01000011">
    <property type="protein sequence ID" value="GIJ54243.1"/>
    <property type="molecule type" value="Genomic_DNA"/>
</dbReference>
<keyword evidence="3" id="KW-1185">Reference proteome</keyword>
<evidence type="ECO:0008006" key="4">
    <source>
        <dbReference type="Google" id="ProtNLM"/>
    </source>
</evidence>
<dbReference type="Gene3D" id="2.80.10.50">
    <property type="match status" value="1"/>
</dbReference>
<evidence type="ECO:0000256" key="1">
    <source>
        <dbReference type="SAM" id="SignalP"/>
    </source>
</evidence>
<evidence type="ECO:0000313" key="3">
    <source>
        <dbReference type="Proteomes" id="UP000612585"/>
    </source>
</evidence>
<comment type="caution">
    <text evidence="2">The sequence shown here is derived from an EMBL/GenBank/DDBJ whole genome shotgun (WGS) entry which is preliminary data.</text>
</comment>
<dbReference type="Proteomes" id="UP000612585">
    <property type="component" value="Unassembled WGS sequence"/>
</dbReference>
<gene>
    <name evidence="2" type="ORF">Vau01_017590</name>
</gene>
<dbReference type="AlphaFoldDB" id="A0A8J3Z0V3"/>
<dbReference type="SUPFAM" id="SSF50370">
    <property type="entry name" value="Ricin B-like lectins"/>
    <property type="match status" value="1"/>
</dbReference>
<feature type="chain" id="PRO_5035196002" description="Ricin B lectin domain-containing protein" evidence="1">
    <location>
        <begin position="22"/>
        <end position="133"/>
    </location>
</feature>
<protein>
    <recommendedName>
        <fullName evidence="4">Ricin B lectin domain-containing protein</fullName>
    </recommendedName>
</protein>
<accession>A0A8J3Z0V3</accession>
<sequence length="133" mass="13976">MLAALVLTLTGSVVMAGSANADVPGTAFRSIRNNAWGQCASTTTAAAGSHVLLGTCDTGYFRNWVRVPTGQANTIDVCSASPTQTWVQLPDLKLLHFGTGLCLDTVSNQGSELMQWFCGQEAPVGVQSWTINA</sequence>
<name>A0A8J3Z0V3_9ACTN</name>
<keyword evidence="1" id="KW-0732">Signal</keyword>
<proteinExistence type="predicted"/>
<dbReference type="PROSITE" id="PS50231">
    <property type="entry name" value="RICIN_B_LECTIN"/>
    <property type="match status" value="1"/>
</dbReference>
<feature type="signal peptide" evidence="1">
    <location>
        <begin position="1"/>
        <end position="21"/>
    </location>
</feature>
<evidence type="ECO:0000313" key="2">
    <source>
        <dbReference type="EMBL" id="GIJ54243.1"/>
    </source>
</evidence>
<dbReference type="InterPro" id="IPR035992">
    <property type="entry name" value="Ricin_B-like_lectins"/>
</dbReference>
<dbReference type="RefSeq" id="WP_203989048.1">
    <property type="nucleotide sequence ID" value="NZ_BOPG01000011.1"/>
</dbReference>
<reference evidence="2" key="1">
    <citation type="submission" date="2021-01" db="EMBL/GenBank/DDBJ databases">
        <title>Whole genome shotgun sequence of Virgisporangium aurantiacum NBRC 16421.</title>
        <authorList>
            <person name="Komaki H."/>
            <person name="Tamura T."/>
        </authorList>
    </citation>
    <scope>NUCLEOTIDE SEQUENCE</scope>
    <source>
        <strain evidence="2">NBRC 16421</strain>
    </source>
</reference>